<reference evidence="2 3" key="1">
    <citation type="submission" date="2019-11" db="EMBL/GenBank/DDBJ databases">
        <title>Comparative genomics of hydrocarbon-degrading Desulfosarcina strains.</title>
        <authorList>
            <person name="Watanabe M."/>
            <person name="Kojima H."/>
            <person name="Fukui M."/>
        </authorList>
    </citation>
    <scope>NUCLEOTIDE SEQUENCE [LARGE SCALE GENOMIC DNA]</scope>
    <source>
        <strain evidence="2 3">28bB2T</strain>
    </source>
</reference>
<feature type="compositionally biased region" description="Polar residues" evidence="1">
    <location>
        <begin position="16"/>
        <end position="25"/>
    </location>
</feature>
<sequence length="61" mass="7274">MKGQEKKKENVFDGFTKNQSVNQRSGMERRHEHSNGFTYVSTVGWICRREQSRRKTNDNVR</sequence>
<dbReference type="RefSeq" id="WP_155310788.1">
    <property type="nucleotide sequence ID" value="NZ_AP021876.1"/>
</dbReference>
<organism evidence="2 3">
    <name type="scientific">Desulfosarcina ovata subsp. sediminis</name>
    <dbReference type="NCBI Taxonomy" id="885957"/>
    <lineage>
        <taxon>Bacteria</taxon>
        <taxon>Pseudomonadati</taxon>
        <taxon>Thermodesulfobacteriota</taxon>
        <taxon>Desulfobacteria</taxon>
        <taxon>Desulfobacterales</taxon>
        <taxon>Desulfosarcinaceae</taxon>
        <taxon>Desulfosarcina</taxon>
    </lineage>
</organism>
<evidence type="ECO:0000313" key="2">
    <source>
        <dbReference type="EMBL" id="BBO82417.1"/>
    </source>
</evidence>
<dbReference type="AlphaFoldDB" id="A0A5K7ZPD1"/>
<protein>
    <submittedName>
        <fullName evidence="2">Uncharacterized protein</fullName>
    </submittedName>
</protein>
<name>A0A5K7ZPD1_9BACT</name>
<dbReference type="EMBL" id="AP021876">
    <property type="protein sequence ID" value="BBO82417.1"/>
    <property type="molecule type" value="Genomic_DNA"/>
</dbReference>
<feature type="compositionally biased region" description="Basic and acidic residues" evidence="1">
    <location>
        <begin position="1"/>
        <end position="11"/>
    </location>
</feature>
<gene>
    <name evidence="2" type="ORF">DSCO28_29830</name>
</gene>
<proteinExistence type="predicted"/>
<evidence type="ECO:0000313" key="3">
    <source>
        <dbReference type="Proteomes" id="UP000425960"/>
    </source>
</evidence>
<evidence type="ECO:0000256" key="1">
    <source>
        <dbReference type="SAM" id="MobiDB-lite"/>
    </source>
</evidence>
<dbReference type="Proteomes" id="UP000425960">
    <property type="component" value="Chromosome"/>
</dbReference>
<dbReference type="KEGG" id="dov:DSCO28_29830"/>
<feature type="region of interest" description="Disordered" evidence="1">
    <location>
        <begin position="1"/>
        <end position="35"/>
    </location>
</feature>
<accession>A0A5K7ZPD1</accession>